<dbReference type="STRING" id="98765.A0A2R6NNX4"/>
<proteinExistence type="predicted"/>
<feature type="domain" description="Trs120/TRAPPC9 TPR region" evidence="5">
    <location>
        <begin position="138"/>
        <end position="411"/>
    </location>
</feature>
<name>A0A2R6NNX4_9APHY</name>
<dbReference type="InterPro" id="IPR013935">
    <property type="entry name" value="Trs120_TRAPPC9"/>
</dbReference>
<accession>A0A2R6NNX4</accession>
<evidence type="ECO:0000256" key="1">
    <source>
        <dbReference type="ARBA" id="ARBA00004555"/>
    </source>
</evidence>
<keyword evidence="7" id="KW-1185">Reference proteome</keyword>
<dbReference type="PANTHER" id="PTHR21512">
    <property type="entry name" value="TRAFFICKING PROTEIN PARTICLE COMPLEX SUBUNIT 9"/>
    <property type="match status" value="1"/>
</dbReference>
<feature type="compositionally biased region" description="Polar residues" evidence="3">
    <location>
        <begin position="8"/>
        <end position="50"/>
    </location>
</feature>
<reference evidence="6 7" key="1">
    <citation type="submission" date="2018-02" db="EMBL/GenBank/DDBJ databases">
        <title>Genome sequence of the basidiomycete white-rot fungus Phlebia centrifuga.</title>
        <authorList>
            <person name="Granchi Z."/>
            <person name="Peng M."/>
            <person name="de Vries R.P."/>
            <person name="Hilden K."/>
            <person name="Makela M.R."/>
            <person name="Grigoriev I."/>
            <person name="Riley R."/>
        </authorList>
    </citation>
    <scope>NUCLEOTIDE SEQUENCE [LARGE SCALE GENOMIC DNA]</scope>
    <source>
        <strain evidence="6 7">FBCC195</strain>
    </source>
</reference>
<comment type="caution">
    <text evidence="6">The sequence shown here is derived from an EMBL/GenBank/DDBJ whole genome shotgun (WGS) entry which is preliminary data.</text>
</comment>
<organism evidence="6 7">
    <name type="scientific">Hermanssonia centrifuga</name>
    <dbReference type="NCBI Taxonomy" id="98765"/>
    <lineage>
        <taxon>Eukaryota</taxon>
        <taxon>Fungi</taxon>
        <taxon>Dikarya</taxon>
        <taxon>Basidiomycota</taxon>
        <taxon>Agaricomycotina</taxon>
        <taxon>Agaricomycetes</taxon>
        <taxon>Polyporales</taxon>
        <taxon>Meruliaceae</taxon>
        <taxon>Hermanssonia</taxon>
    </lineage>
</organism>
<dbReference type="Pfam" id="PF08626">
    <property type="entry name" value="TRAPPC9-Trs120"/>
    <property type="match status" value="1"/>
</dbReference>
<evidence type="ECO:0000313" key="6">
    <source>
        <dbReference type="EMBL" id="PSR74152.1"/>
    </source>
</evidence>
<dbReference type="GO" id="GO:0005802">
    <property type="term" value="C:trans-Golgi network"/>
    <property type="evidence" value="ECO:0007669"/>
    <property type="project" value="TreeGrafter"/>
</dbReference>
<dbReference type="AlphaFoldDB" id="A0A2R6NNX4"/>
<comment type="subcellular location">
    <subcellularLocation>
        <location evidence="1">Golgi apparatus</location>
    </subcellularLocation>
</comment>
<dbReference type="OrthoDB" id="27962at2759"/>
<evidence type="ECO:0000256" key="2">
    <source>
        <dbReference type="ARBA" id="ARBA00023034"/>
    </source>
</evidence>
<evidence type="ECO:0000259" key="5">
    <source>
        <dbReference type="Pfam" id="PF26251"/>
    </source>
</evidence>
<evidence type="ECO:0000259" key="4">
    <source>
        <dbReference type="Pfam" id="PF08626"/>
    </source>
</evidence>
<dbReference type="PANTHER" id="PTHR21512:SF5">
    <property type="entry name" value="TRAFFICKING PROTEIN PARTICLE COMPLEX SUBUNIT 9"/>
    <property type="match status" value="1"/>
</dbReference>
<protein>
    <submittedName>
        <fullName evidence="6">Uncharacterized protein</fullName>
    </submittedName>
</protein>
<keyword evidence="2" id="KW-0333">Golgi apparatus</keyword>
<evidence type="ECO:0000313" key="7">
    <source>
        <dbReference type="Proteomes" id="UP000186601"/>
    </source>
</evidence>
<dbReference type="Proteomes" id="UP000186601">
    <property type="component" value="Unassembled WGS sequence"/>
</dbReference>
<dbReference type="EMBL" id="MLYV02001019">
    <property type="protein sequence ID" value="PSR74152.1"/>
    <property type="molecule type" value="Genomic_DNA"/>
</dbReference>
<dbReference type="Pfam" id="PF26251">
    <property type="entry name" value="TPR_TRAPPC9-Trs120"/>
    <property type="match status" value="1"/>
</dbReference>
<gene>
    <name evidence="6" type="ORF">PHLCEN_2v10108</name>
</gene>
<evidence type="ECO:0000256" key="3">
    <source>
        <dbReference type="SAM" id="MobiDB-lite"/>
    </source>
</evidence>
<sequence length="417" mass="45200">MPKPLETDNPTRSSLPPLPTQHSQPDIATSSSLLRAKTPTTLSVKRNSSIGPGVPSSPYRHNSLPAQAIKKRQAAIGAVSSHGRLFKVLGDLFLLAGRTMDASVWYSEAVAMLKATQDTVWHASALEDNEKEPWSEIADKLSQAISLYQKTPPPVDVETNHSFVAWFYVRAVLRHASLLFAIWSAKGWGPLAFTTMLQTGIASVPQTLTHGDPSRSNDGKRISSNFLERLALLTGITRSTISNTLAQAHGPWLLHLGARERILILEHMAAMYGMLGFERKETYILREVLGCVMDLVVCGREEGGGAKIGGAGLGIHGVDLGAGSNQGTVGIRTNNSTEGNDSVLRVVKHICKAHGIDLDAVKLVDNDSWRNSASQTATHDDELVSFEEPYGWPELQIGIVREAIAVAEALPGPFYNY</sequence>
<feature type="region of interest" description="Disordered" evidence="3">
    <location>
        <begin position="1"/>
        <end position="62"/>
    </location>
</feature>
<dbReference type="InterPro" id="IPR058564">
    <property type="entry name" value="TPR_TRAPPC9_Trs120"/>
</dbReference>
<dbReference type="InterPro" id="IPR058563">
    <property type="entry name" value="Trs120_TRAPPC9_N"/>
</dbReference>
<feature type="domain" description="Trs120/TRAPPC9 N-terminal" evidence="4">
    <location>
        <begin position="8"/>
        <end position="127"/>
    </location>
</feature>